<dbReference type="InterPro" id="IPR029031">
    <property type="entry name" value="Gingipain_N_sf"/>
</dbReference>
<dbReference type="InterPro" id="IPR001769">
    <property type="entry name" value="Gingipain"/>
</dbReference>
<gene>
    <name evidence="3" type="ORF">S03H2_13501</name>
</gene>
<dbReference type="Gene3D" id="3.40.50.10390">
    <property type="entry name" value="Gingipain r, domain 1"/>
    <property type="match status" value="1"/>
</dbReference>
<dbReference type="SUPFAM" id="SSF52129">
    <property type="entry name" value="Caspase-like"/>
    <property type="match status" value="1"/>
</dbReference>
<keyword evidence="1" id="KW-0732">Signal</keyword>
<proteinExistence type="predicted"/>
<evidence type="ECO:0000259" key="2">
    <source>
        <dbReference type="Pfam" id="PF01364"/>
    </source>
</evidence>
<name>X1GXS5_9ZZZZ</name>
<evidence type="ECO:0000256" key="1">
    <source>
        <dbReference type="ARBA" id="ARBA00022729"/>
    </source>
</evidence>
<reference evidence="3" key="1">
    <citation type="journal article" date="2014" name="Front. Microbiol.">
        <title>High frequency of phylogenetically diverse reductive dehalogenase-homologous genes in deep subseafloor sedimentary metagenomes.</title>
        <authorList>
            <person name="Kawai M."/>
            <person name="Futagami T."/>
            <person name="Toyoda A."/>
            <person name="Takaki Y."/>
            <person name="Nishi S."/>
            <person name="Hori S."/>
            <person name="Arai W."/>
            <person name="Tsubouchi T."/>
            <person name="Morono Y."/>
            <person name="Uchiyama I."/>
            <person name="Ito T."/>
            <person name="Fujiyama A."/>
            <person name="Inagaki F."/>
            <person name="Takami H."/>
        </authorList>
    </citation>
    <scope>NUCLEOTIDE SEQUENCE</scope>
    <source>
        <strain evidence="3">Expedition CK06-06</strain>
    </source>
</reference>
<dbReference type="EMBL" id="BARU01006853">
    <property type="protein sequence ID" value="GAH37823.1"/>
    <property type="molecule type" value="Genomic_DNA"/>
</dbReference>
<dbReference type="GO" id="GO:0008234">
    <property type="term" value="F:cysteine-type peptidase activity"/>
    <property type="evidence" value="ECO:0007669"/>
    <property type="project" value="InterPro"/>
</dbReference>
<comment type="caution">
    <text evidence="3">The sequence shown here is derived from an EMBL/GenBank/DDBJ whole genome shotgun (WGS) entry which is preliminary data.</text>
</comment>
<dbReference type="AlphaFoldDB" id="X1GXS5"/>
<dbReference type="GO" id="GO:0006508">
    <property type="term" value="P:proteolysis"/>
    <property type="evidence" value="ECO:0007669"/>
    <property type="project" value="InterPro"/>
</dbReference>
<dbReference type="Pfam" id="PF01364">
    <property type="entry name" value="Peptidase_C25"/>
    <property type="match status" value="1"/>
</dbReference>
<accession>X1GXS5</accession>
<evidence type="ECO:0000313" key="3">
    <source>
        <dbReference type="EMBL" id="GAH37823.1"/>
    </source>
</evidence>
<dbReference type="InterPro" id="IPR029030">
    <property type="entry name" value="Caspase-like_dom_sf"/>
</dbReference>
<protein>
    <recommendedName>
        <fullName evidence="2">Gingipain domain-containing protein</fullName>
    </recommendedName>
</protein>
<sequence>YVIITNEALEATPGPNNFQALRDNKISRGITATIVTTEWIYANYSGSRPDGGEDSQTRIRNFIIDAYNTWGTTYVLLGGDGDGADVGGESGDAIIPHRGFASVSGEQEIDYDIPADMYYACLDGTFDYDADGIYSEPNDGPGGGEVDLFAEVYVGRAPVDSETEVANFVSKTLAYQNTAQADENIRKVWMVGEYLGWGDVAEWGGNYKDEIKEGSDAHGYTTVGFEDSCYVPCFDVSTLYDRDYPGNYWPTSEITSIINGNAHLINHLGHAGVGYVIKMSNSDVDSLTNDELYFIGYSQGCSSGAFDNRTDTAGIYTDYDCISEHLTTEAHGAVAFIANSRYGWGRGNSTDGPSQHYNREFWNAVLNEHIQNIGIANQDSKEDNTDRIGYWADRWCYYEINLFGDPKLGLKLPEPMLHESHTINDST</sequence>
<organism evidence="3">
    <name type="scientific">marine sediment metagenome</name>
    <dbReference type="NCBI Taxonomy" id="412755"/>
    <lineage>
        <taxon>unclassified sequences</taxon>
        <taxon>metagenomes</taxon>
        <taxon>ecological metagenomes</taxon>
    </lineage>
</organism>
<dbReference type="Gene3D" id="3.40.50.1460">
    <property type="match status" value="1"/>
</dbReference>
<feature type="non-terminal residue" evidence="3">
    <location>
        <position position="427"/>
    </location>
</feature>
<feature type="domain" description="Gingipain" evidence="2">
    <location>
        <begin position="1"/>
        <end position="408"/>
    </location>
</feature>
<feature type="non-terminal residue" evidence="3">
    <location>
        <position position="1"/>
    </location>
</feature>